<sequence>MRFYPASLLLFLVSSILVSSPLSLSSAPLSYSSSSPPLLLSVLDSPLALHLLRLLNKRQYPPMVRLLAPGPPSAALETGDSGEAFREGLGKSRRNEPPLSIDLTFHLLRNMIHMAKLESQREQALINRKVMDEVGK</sequence>
<evidence type="ECO:0000256" key="2">
    <source>
        <dbReference type="ARBA" id="ARBA00009287"/>
    </source>
</evidence>
<comment type="similarity">
    <text evidence="2">Belongs to the sauvagine/corticotropin-releasing factor/urotensin I family.</text>
</comment>
<keyword evidence="3" id="KW-0964">Secreted</keyword>
<keyword evidence="10" id="KW-1185">Reference proteome</keyword>
<dbReference type="Gene3D" id="6.10.250.1920">
    <property type="match status" value="1"/>
</dbReference>
<dbReference type="Proteomes" id="UP000261520">
    <property type="component" value="Unplaced"/>
</dbReference>
<dbReference type="AlphaFoldDB" id="A0A3B3ZJQ0"/>
<name>A0A3B3ZJQ0_9GOBI</name>
<dbReference type="GO" id="GO:0005179">
    <property type="term" value="F:hormone activity"/>
    <property type="evidence" value="ECO:0007669"/>
    <property type="project" value="UniProtKB-KW"/>
</dbReference>
<dbReference type="Ensembl" id="ENSPMGT00000005133.1">
    <property type="protein sequence ID" value="ENSPMGP00000004838.1"/>
    <property type="gene ID" value="ENSPMGG00000004091.1"/>
</dbReference>
<dbReference type="Pfam" id="PF00473">
    <property type="entry name" value="CRF"/>
    <property type="match status" value="1"/>
</dbReference>
<evidence type="ECO:0000256" key="7">
    <source>
        <dbReference type="SAM" id="SignalP"/>
    </source>
</evidence>
<dbReference type="SMART" id="SM00039">
    <property type="entry name" value="CRF"/>
    <property type="match status" value="1"/>
</dbReference>
<evidence type="ECO:0000256" key="3">
    <source>
        <dbReference type="ARBA" id="ARBA00022525"/>
    </source>
</evidence>
<dbReference type="PRINTS" id="PR01612">
    <property type="entry name" value="CRFFAMILY"/>
</dbReference>
<reference evidence="9" key="1">
    <citation type="submission" date="2025-08" db="UniProtKB">
        <authorList>
            <consortium name="Ensembl"/>
        </authorList>
    </citation>
    <scope>IDENTIFICATION</scope>
</reference>
<evidence type="ECO:0000256" key="1">
    <source>
        <dbReference type="ARBA" id="ARBA00004613"/>
    </source>
</evidence>
<dbReference type="PANTHER" id="PTHR15035">
    <property type="entry name" value="CORTICOLIBERIN/UROCORTIN"/>
    <property type="match status" value="1"/>
</dbReference>
<dbReference type="InterPro" id="IPR000187">
    <property type="entry name" value="CRF"/>
</dbReference>
<evidence type="ECO:0000313" key="9">
    <source>
        <dbReference type="Ensembl" id="ENSPMGP00000004838.1"/>
    </source>
</evidence>
<dbReference type="InterPro" id="IPR003620">
    <property type="entry name" value="Urocortin_CRF"/>
</dbReference>
<protein>
    <recommendedName>
        <fullName evidence="8">Corticotropin-releasing factor domain-containing protein</fullName>
    </recommendedName>
</protein>
<proteinExistence type="inferred from homology"/>
<feature type="region of interest" description="Disordered" evidence="6">
    <location>
        <begin position="71"/>
        <end position="95"/>
    </location>
</feature>
<keyword evidence="5" id="KW-0027">Amidation</keyword>
<organism evidence="9 10">
    <name type="scientific">Periophthalmus magnuspinnatus</name>
    <dbReference type="NCBI Taxonomy" id="409849"/>
    <lineage>
        <taxon>Eukaryota</taxon>
        <taxon>Metazoa</taxon>
        <taxon>Chordata</taxon>
        <taxon>Craniata</taxon>
        <taxon>Vertebrata</taxon>
        <taxon>Euteleostomi</taxon>
        <taxon>Actinopterygii</taxon>
        <taxon>Neopterygii</taxon>
        <taxon>Teleostei</taxon>
        <taxon>Neoteleostei</taxon>
        <taxon>Acanthomorphata</taxon>
        <taxon>Gobiaria</taxon>
        <taxon>Gobiiformes</taxon>
        <taxon>Gobioidei</taxon>
        <taxon>Gobiidae</taxon>
        <taxon>Oxudercinae</taxon>
        <taxon>Periophthalmus</taxon>
    </lineage>
</organism>
<dbReference type="InterPro" id="IPR018446">
    <property type="entry name" value="Corticotropin-releasing_fac_CS"/>
</dbReference>
<dbReference type="PROSITE" id="PS00511">
    <property type="entry name" value="CRF"/>
    <property type="match status" value="1"/>
</dbReference>
<feature type="domain" description="Corticotropin-releasing factor" evidence="8">
    <location>
        <begin position="95"/>
        <end position="134"/>
    </location>
</feature>
<accession>A0A3B3ZJQ0</accession>
<reference evidence="9" key="2">
    <citation type="submission" date="2025-09" db="UniProtKB">
        <authorList>
            <consortium name="Ensembl"/>
        </authorList>
    </citation>
    <scope>IDENTIFICATION</scope>
</reference>
<dbReference type="PANTHER" id="PTHR15035:SF11">
    <property type="entry name" value="UROCORTIN"/>
    <property type="match status" value="1"/>
</dbReference>
<comment type="subcellular location">
    <subcellularLocation>
        <location evidence="1">Secreted</location>
    </subcellularLocation>
</comment>
<dbReference type="GO" id="GO:0005576">
    <property type="term" value="C:extracellular region"/>
    <property type="evidence" value="ECO:0007669"/>
    <property type="project" value="UniProtKB-SubCell"/>
</dbReference>
<keyword evidence="4" id="KW-0372">Hormone</keyword>
<feature type="signal peptide" evidence="7">
    <location>
        <begin position="1"/>
        <end position="21"/>
    </location>
</feature>
<evidence type="ECO:0000256" key="5">
    <source>
        <dbReference type="ARBA" id="ARBA00022815"/>
    </source>
</evidence>
<feature type="compositionally biased region" description="Basic and acidic residues" evidence="6">
    <location>
        <begin position="83"/>
        <end position="95"/>
    </location>
</feature>
<evidence type="ECO:0000256" key="6">
    <source>
        <dbReference type="SAM" id="MobiDB-lite"/>
    </source>
</evidence>
<keyword evidence="7" id="KW-0732">Signal</keyword>
<feature type="chain" id="PRO_5017306133" description="Corticotropin-releasing factor domain-containing protein" evidence="7">
    <location>
        <begin position="22"/>
        <end position="136"/>
    </location>
</feature>
<dbReference type="STRING" id="409849.ENSPMGP00000004838"/>
<evidence type="ECO:0000313" key="10">
    <source>
        <dbReference type="Proteomes" id="UP000261520"/>
    </source>
</evidence>
<evidence type="ECO:0000256" key="4">
    <source>
        <dbReference type="ARBA" id="ARBA00022702"/>
    </source>
</evidence>
<evidence type="ECO:0000259" key="8">
    <source>
        <dbReference type="SMART" id="SM00039"/>
    </source>
</evidence>